<keyword evidence="3" id="KW-1133">Transmembrane helix</keyword>
<dbReference type="GO" id="GO:0030431">
    <property type="term" value="P:sleep"/>
    <property type="evidence" value="ECO:0007669"/>
    <property type="project" value="InterPro"/>
</dbReference>
<accession>A0A915PY20</accession>
<reference evidence="5" key="1">
    <citation type="submission" date="2022-11" db="UniProtKB">
        <authorList>
            <consortium name="WormBaseParasite"/>
        </authorList>
    </citation>
    <scope>IDENTIFICATION</scope>
</reference>
<evidence type="ECO:0000256" key="1">
    <source>
        <dbReference type="ARBA" id="ARBA00022729"/>
    </source>
</evidence>
<keyword evidence="3" id="KW-0472">Membrane</keyword>
<organism evidence="4 5">
    <name type="scientific">Setaria digitata</name>
    <dbReference type="NCBI Taxonomy" id="48799"/>
    <lineage>
        <taxon>Eukaryota</taxon>
        <taxon>Metazoa</taxon>
        <taxon>Ecdysozoa</taxon>
        <taxon>Nematoda</taxon>
        <taxon>Chromadorea</taxon>
        <taxon>Rhabditida</taxon>
        <taxon>Spirurina</taxon>
        <taxon>Spiruromorpha</taxon>
        <taxon>Filarioidea</taxon>
        <taxon>Setariidae</taxon>
        <taxon>Setaria</taxon>
    </lineage>
</organism>
<dbReference type="AlphaFoldDB" id="A0A915PY20"/>
<keyword evidence="1" id="KW-0732">Signal</keyword>
<dbReference type="GO" id="GO:0032222">
    <property type="term" value="P:regulation of synaptic transmission, cholinergic"/>
    <property type="evidence" value="ECO:0007669"/>
    <property type="project" value="InterPro"/>
</dbReference>
<protein>
    <submittedName>
        <fullName evidence="5">Protein quiver</fullName>
    </submittedName>
</protein>
<keyword evidence="2" id="KW-0325">Glycoprotein</keyword>
<evidence type="ECO:0000256" key="3">
    <source>
        <dbReference type="SAM" id="Phobius"/>
    </source>
</evidence>
<keyword evidence="4" id="KW-1185">Reference proteome</keyword>
<dbReference type="Pfam" id="PF17064">
    <property type="entry name" value="QVR"/>
    <property type="match status" value="1"/>
</dbReference>
<dbReference type="PANTHER" id="PTHR38332:SF1">
    <property type="entry name" value="RE49668P"/>
    <property type="match status" value="1"/>
</dbReference>
<sequence length="268" mass="29996">MAPCINSLVDKPIRTIGQYLFIVIMVVQEVESIGCFVCFSFNGSDPSCEDTFNSSIFHKESSRIGIGNYHYPCWALKKQRQGLFPADHCIKVNGHRVDDVSQTMVIRTCALDSGTFTADTEIVRISHCGHFKYKGHQYSGCVQSCDTDGCNGASRIGTHLYIMPYAVPVMVVVFAALHYQNLPDFMNMLIEIVNSMMSPDEEFHTVLQSCLTTAVEVDTTSHLDNTHYFSTKVIHVFVKQNETVYIDPGNYKSIALPHTTCPQLCITK</sequence>
<keyword evidence="3" id="KW-0812">Transmembrane</keyword>
<name>A0A915PY20_9BILA</name>
<dbReference type="PANTHER" id="PTHR38332">
    <property type="entry name" value="PROTEIN CBG11604"/>
    <property type="match status" value="1"/>
</dbReference>
<dbReference type="Proteomes" id="UP000887581">
    <property type="component" value="Unplaced"/>
</dbReference>
<evidence type="ECO:0000256" key="2">
    <source>
        <dbReference type="ARBA" id="ARBA00023180"/>
    </source>
</evidence>
<feature type="transmembrane region" description="Helical" evidence="3">
    <location>
        <begin position="160"/>
        <end position="179"/>
    </location>
</feature>
<dbReference type="WBParaSite" id="sdigi.contig35.g2442.t1">
    <property type="protein sequence ID" value="sdigi.contig35.g2442.t1"/>
    <property type="gene ID" value="sdigi.contig35.g2442"/>
</dbReference>
<proteinExistence type="predicted"/>
<dbReference type="InterPro" id="IPR031424">
    <property type="entry name" value="QVR-like"/>
</dbReference>
<evidence type="ECO:0000313" key="4">
    <source>
        <dbReference type="Proteomes" id="UP000887581"/>
    </source>
</evidence>
<evidence type="ECO:0000313" key="5">
    <source>
        <dbReference type="WBParaSite" id="sdigi.contig35.g2442.t1"/>
    </source>
</evidence>